<name>A0ABQ1WUP6_9BACT</name>
<organism evidence="1 2">
    <name type="scientific">Hymenobacter glacieicola</name>
    <dbReference type="NCBI Taxonomy" id="1562124"/>
    <lineage>
        <taxon>Bacteria</taxon>
        <taxon>Pseudomonadati</taxon>
        <taxon>Bacteroidota</taxon>
        <taxon>Cytophagia</taxon>
        <taxon>Cytophagales</taxon>
        <taxon>Hymenobacteraceae</taxon>
        <taxon>Hymenobacter</taxon>
    </lineage>
</organism>
<evidence type="ECO:0008006" key="3">
    <source>
        <dbReference type="Google" id="ProtNLM"/>
    </source>
</evidence>
<gene>
    <name evidence="1" type="ORF">GCM10011378_22330</name>
</gene>
<keyword evidence="2" id="KW-1185">Reference proteome</keyword>
<evidence type="ECO:0000313" key="2">
    <source>
        <dbReference type="Proteomes" id="UP000601361"/>
    </source>
</evidence>
<comment type="caution">
    <text evidence="1">The sequence shown here is derived from an EMBL/GenBank/DDBJ whole genome shotgun (WGS) entry which is preliminary data.</text>
</comment>
<accession>A0ABQ1WUP6</accession>
<evidence type="ECO:0000313" key="1">
    <source>
        <dbReference type="EMBL" id="GGG45614.1"/>
    </source>
</evidence>
<proteinExistence type="predicted"/>
<dbReference type="Proteomes" id="UP000601361">
    <property type="component" value="Unassembled WGS sequence"/>
</dbReference>
<sequence length="156" mass="17471">MFFAFGSLLVHVEPTLQLLRWEWYGPTSTGEFQAVFKKLVVYSKRHQVTSWLADVSRMAPVGTDEQAWLSEAWLAEFATVGIQSIALILPLGLHNQLVVENVLTDGRRYVRAEVQFFSDIPAALDWLAPTAAQAQALEQQWEVVKSQPAADSLLSL</sequence>
<dbReference type="EMBL" id="BMGS01000005">
    <property type="protein sequence ID" value="GGG45614.1"/>
    <property type="molecule type" value="Genomic_DNA"/>
</dbReference>
<reference evidence="2" key="1">
    <citation type="journal article" date="2019" name="Int. J. Syst. Evol. Microbiol.">
        <title>The Global Catalogue of Microorganisms (GCM) 10K type strain sequencing project: providing services to taxonomists for standard genome sequencing and annotation.</title>
        <authorList>
            <consortium name="The Broad Institute Genomics Platform"/>
            <consortium name="The Broad Institute Genome Sequencing Center for Infectious Disease"/>
            <person name="Wu L."/>
            <person name="Ma J."/>
        </authorList>
    </citation>
    <scope>NUCLEOTIDE SEQUENCE [LARGE SCALE GENOMIC DNA]</scope>
    <source>
        <strain evidence="2">CGMCC 1.12990</strain>
    </source>
</reference>
<protein>
    <recommendedName>
        <fullName evidence="3">STAS/SEC14 domain-containing protein</fullName>
    </recommendedName>
</protein>